<sequence length="132" mass="14467">MTDMSSDSLPQIAIAKVEVEEGVPYSAERELTPWFNHPPHLLWGHFYRAACTETLGDDWKGAGFAVCEPSEVERVERVLRDAAQSANQAFADHVDRLPDPEVTKVLEGITAASNPLDDGPYALPPGPPTRLD</sequence>
<dbReference type="AlphaFoldDB" id="Q70K33"/>
<reference evidence="2 3" key="1">
    <citation type="submission" date="2016-10" db="EMBL/GenBank/DDBJ databases">
        <authorList>
            <person name="de Groot N.N."/>
        </authorList>
    </citation>
    <scope>NUCLEOTIDE SEQUENCE [LARGE SCALE GENOMIC DNA]</scope>
    <source>
        <strain evidence="2 3">DSM 44215</strain>
    </source>
</reference>
<dbReference type="STRING" id="158898.SAMN04488548_13046"/>
<name>Q70K33_9ACTN</name>
<dbReference type="Proteomes" id="UP000183180">
    <property type="component" value="Unassembled WGS sequence"/>
</dbReference>
<evidence type="ECO:0000256" key="1">
    <source>
        <dbReference type="SAM" id="MobiDB-lite"/>
    </source>
</evidence>
<feature type="region of interest" description="Disordered" evidence="1">
    <location>
        <begin position="109"/>
        <end position="132"/>
    </location>
</feature>
<accession>Q70K33</accession>
<proteinExistence type="predicted"/>
<dbReference type="RefSeq" id="WP_011161165.1">
    <property type="nucleotide sequence ID" value="NC_005307.1"/>
</dbReference>
<dbReference type="EMBL" id="FNLM01000030">
    <property type="protein sequence ID" value="SDT92435.1"/>
    <property type="molecule type" value="Genomic_DNA"/>
</dbReference>
<evidence type="ECO:0000313" key="3">
    <source>
        <dbReference type="Proteomes" id="UP000183180"/>
    </source>
</evidence>
<gene>
    <name evidence="2" type="ORF">SAMN04488548_13046</name>
</gene>
<evidence type="ECO:0000313" key="2">
    <source>
        <dbReference type="EMBL" id="SDT92435.1"/>
    </source>
</evidence>
<organism evidence="2 3">
    <name type="scientific">Gordonia westfalica</name>
    <dbReference type="NCBI Taxonomy" id="158898"/>
    <lineage>
        <taxon>Bacteria</taxon>
        <taxon>Bacillati</taxon>
        <taxon>Actinomycetota</taxon>
        <taxon>Actinomycetes</taxon>
        <taxon>Mycobacteriales</taxon>
        <taxon>Gordoniaceae</taxon>
        <taxon>Gordonia</taxon>
    </lineage>
</organism>
<protein>
    <submittedName>
        <fullName evidence="2">Uncharacterized protein</fullName>
    </submittedName>
</protein>
<feature type="compositionally biased region" description="Pro residues" evidence="1">
    <location>
        <begin position="122"/>
        <end position="132"/>
    </location>
</feature>